<reference evidence="2" key="1">
    <citation type="submission" date="2019-08" db="EMBL/GenBank/DDBJ databases">
        <authorList>
            <person name="Kucharzyk K."/>
            <person name="Murdoch R.W."/>
            <person name="Higgins S."/>
            <person name="Loffler F."/>
        </authorList>
    </citation>
    <scope>NUCLEOTIDE SEQUENCE</scope>
</reference>
<dbReference type="Pfam" id="PF08359">
    <property type="entry name" value="TetR_C_4"/>
    <property type="match status" value="1"/>
</dbReference>
<evidence type="ECO:0000313" key="2">
    <source>
        <dbReference type="EMBL" id="MPL58024.1"/>
    </source>
</evidence>
<comment type="caution">
    <text evidence="2">The sequence shown here is derived from an EMBL/GenBank/DDBJ whole genome shotgun (WGS) entry which is preliminary data.</text>
</comment>
<sequence>MFIGIYHQNPEYRHLFIDTAENILNLLKELIDEAKNKKEINCNIDSKEISFFIFSNMRGIVDIWINSNYKADQLIDSNLKIIKKVIK</sequence>
<accession>A0A644STT4</accession>
<dbReference type="Gene3D" id="1.10.357.10">
    <property type="entry name" value="Tetracycline Repressor, domain 2"/>
    <property type="match status" value="1"/>
</dbReference>
<feature type="domain" description="Transcription regulator YsiA C-terminal" evidence="1">
    <location>
        <begin position="18"/>
        <end position="72"/>
    </location>
</feature>
<protein>
    <recommendedName>
        <fullName evidence="1">Transcription regulator YsiA C-terminal domain-containing protein</fullName>
    </recommendedName>
</protein>
<dbReference type="InterPro" id="IPR013570">
    <property type="entry name" value="Tscrpt_reg_YsiA_C"/>
</dbReference>
<dbReference type="EMBL" id="VSSQ01000006">
    <property type="protein sequence ID" value="MPL58024.1"/>
    <property type="molecule type" value="Genomic_DNA"/>
</dbReference>
<proteinExistence type="predicted"/>
<dbReference type="AlphaFoldDB" id="A0A644STT4"/>
<gene>
    <name evidence="2" type="ORF">SDC9_03549</name>
</gene>
<organism evidence="2">
    <name type="scientific">bioreactor metagenome</name>
    <dbReference type="NCBI Taxonomy" id="1076179"/>
    <lineage>
        <taxon>unclassified sequences</taxon>
        <taxon>metagenomes</taxon>
        <taxon>ecological metagenomes</taxon>
    </lineage>
</organism>
<evidence type="ECO:0000259" key="1">
    <source>
        <dbReference type="Pfam" id="PF08359"/>
    </source>
</evidence>
<dbReference type="InterPro" id="IPR036271">
    <property type="entry name" value="Tet_transcr_reg_TetR-rel_C_sf"/>
</dbReference>
<dbReference type="SUPFAM" id="SSF48498">
    <property type="entry name" value="Tetracyclin repressor-like, C-terminal domain"/>
    <property type="match status" value="1"/>
</dbReference>
<name>A0A644STT4_9ZZZZ</name>